<evidence type="ECO:0000256" key="7">
    <source>
        <dbReference type="SAM" id="Phobius"/>
    </source>
</evidence>
<dbReference type="InterPro" id="IPR023353">
    <property type="entry name" value="LemA-like_dom_sf"/>
</dbReference>
<proteinExistence type="inferred from homology"/>
<accession>G7V6U3</accession>
<dbReference type="HOGENOM" id="CLU_056714_2_2_0"/>
<dbReference type="SUPFAM" id="SSF140478">
    <property type="entry name" value="LemA-like"/>
    <property type="match status" value="1"/>
</dbReference>
<dbReference type="EMBL" id="CP003096">
    <property type="protein sequence ID" value="AER66052.1"/>
    <property type="molecule type" value="Genomic_DNA"/>
</dbReference>
<dbReference type="eggNOG" id="COG1704">
    <property type="taxonomic scope" value="Bacteria"/>
</dbReference>
<evidence type="ECO:0000313" key="8">
    <source>
        <dbReference type="EMBL" id="AER66052.1"/>
    </source>
</evidence>
<dbReference type="AlphaFoldDB" id="G7V6U3"/>
<keyword evidence="9" id="KW-1185">Reference proteome</keyword>
<evidence type="ECO:0000256" key="5">
    <source>
        <dbReference type="ARBA" id="ARBA00023136"/>
    </source>
</evidence>
<evidence type="ECO:0000256" key="1">
    <source>
        <dbReference type="ARBA" id="ARBA00004167"/>
    </source>
</evidence>
<keyword evidence="4 7" id="KW-1133">Transmembrane helix</keyword>
<dbReference type="Gene3D" id="1.20.1440.20">
    <property type="entry name" value="LemA-like domain"/>
    <property type="match status" value="1"/>
</dbReference>
<dbReference type="GO" id="GO:0016020">
    <property type="term" value="C:membrane"/>
    <property type="evidence" value="ECO:0007669"/>
    <property type="project" value="UniProtKB-SubCell"/>
</dbReference>
<comment type="similarity">
    <text evidence="2">Belongs to the LemA family.</text>
</comment>
<reference evidence="9" key="1">
    <citation type="submission" date="2011-10" db="EMBL/GenBank/DDBJ databases">
        <title>The complete genome of chromosome of Thermovirga lienii DSM 17291.</title>
        <authorList>
            <consortium name="US DOE Joint Genome Institute (JGI-PGF)"/>
            <person name="Lucas S."/>
            <person name="Copeland A."/>
            <person name="Lapidus A."/>
            <person name="Glavina del Rio T."/>
            <person name="Dalin E."/>
            <person name="Tice H."/>
            <person name="Bruce D."/>
            <person name="Goodwin L."/>
            <person name="Pitluck S."/>
            <person name="Peters L."/>
            <person name="Mikhailova N."/>
            <person name="Saunders E."/>
            <person name="Kyrpides N."/>
            <person name="Mavromatis K."/>
            <person name="Ivanova N."/>
            <person name="Last F.I."/>
            <person name="Brettin T."/>
            <person name="Detter J.C."/>
            <person name="Han C."/>
            <person name="Larimer F."/>
            <person name="Land M."/>
            <person name="Hauser L."/>
            <person name="Markowitz V."/>
            <person name="Cheng J.-F."/>
            <person name="Hugenholtz P."/>
            <person name="Woyke T."/>
            <person name="Wu D."/>
            <person name="Spring S."/>
            <person name="Schroeder M."/>
            <person name="Brambilla E.-M."/>
            <person name="Klenk H.-P."/>
            <person name="Eisen J.A."/>
        </authorList>
    </citation>
    <scope>NUCLEOTIDE SEQUENCE [LARGE SCALE GENOMIC DNA]</scope>
    <source>
        <strain evidence="9">ATCC BAA-1197 / DSM 17291 / Cas60314</strain>
    </source>
</reference>
<feature type="transmembrane region" description="Helical" evidence="7">
    <location>
        <begin position="6"/>
        <end position="25"/>
    </location>
</feature>
<evidence type="ECO:0000256" key="6">
    <source>
        <dbReference type="SAM" id="Coils"/>
    </source>
</evidence>
<dbReference type="KEGG" id="tli:Tlie_0314"/>
<dbReference type="Pfam" id="PF04011">
    <property type="entry name" value="LemA"/>
    <property type="match status" value="1"/>
</dbReference>
<organism evidence="8 9">
    <name type="scientific">Thermovirga lienii (strain ATCC BAA-1197 / DSM 17291 / Cas60314)</name>
    <dbReference type="NCBI Taxonomy" id="580340"/>
    <lineage>
        <taxon>Bacteria</taxon>
        <taxon>Thermotogati</taxon>
        <taxon>Synergistota</taxon>
        <taxon>Synergistia</taxon>
        <taxon>Synergistales</taxon>
        <taxon>Thermovirgaceae</taxon>
        <taxon>Thermovirga</taxon>
    </lineage>
</organism>
<keyword evidence="5 7" id="KW-0472">Membrane</keyword>
<name>G7V6U3_THELD</name>
<keyword evidence="3 7" id="KW-0812">Transmembrane</keyword>
<dbReference type="PANTHER" id="PTHR34478:SF1">
    <property type="entry name" value="PROTEIN LEMA"/>
    <property type="match status" value="1"/>
</dbReference>
<reference evidence="8 9" key="2">
    <citation type="journal article" date="2012" name="Stand. Genomic Sci.">
        <title>Genome sequence of the moderately thermophilic, amino-acid-degrading and sulfur-reducing bacterium Thermovirga lienii type strain (Cas60314(T)).</title>
        <authorList>
            <person name="Goker M."/>
            <person name="Saunders E."/>
            <person name="Lapidus A."/>
            <person name="Nolan M."/>
            <person name="Lucas S."/>
            <person name="Hammon N."/>
            <person name="Deshpande S."/>
            <person name="Cheng J.F."/>
            <person name="Han C."/>
            <person name="Tapia R."/>
            <person name="Goodwin L.A."/>
            <person name="Pitluck S."/>
            <person name="Liolios K."/>
            <person name="Mavromatis K."/>
            <person name="Pagani I."/>
            <person name="Ivanova N."/>
            <person name="Mikhailova N."/>
            <person name="Pati A."/>
            <person name="Chen A."/>
            <person name="Palaniappan K."/>
            <person name="Land M."/>
            <person name="Chang Y.J."/>
            <person name="Jeffries C.D."/>
            <person name="Brambilla E.M."/>
            <person name="Rohde M."/>
            <person name="Spring S."/>
            <person name="Detter J.C."/>
            <person name="Woyke T."/>
            <person name="Bristow J."/>
            <person name="Eisen J.A."/>
            <person name="Markowitz V."/>
            <person name="Hugenholtz P."/>
            <person name="Kyrpides N.C."/>
            <person name="Klenk H.P."/>
        </authorList>
    </citation>
    <scope>NUCLEOTIDE SEQUENCE [LARGE SCALE GENOMIC DNA]</scope>
    <source>
        <strain evidence="9">ATCC BAA-1197 / DSM 17291 / Cas60314</strain>
    </source>
</reference>
<gene>
    <name evidence="8" type="ordered locus">Tlie_0314</name>
</gene>
<dbReference type="PANTHER" id="PTHR34478">
    <property type="entry name" value="PROTEIN LEMA"/>
    <property type="match status" value="1"/>
</dbReference>
<sequence length="183" mass="20956">MFYLLLFVVILAFIVFVPISIYNSMVKHRNMVDEAWSGIEVQLKRRSDLIGNLVEAVKGYATHEKNLLEKVTLARAAATQSSSISERAQAEGALQQALRSLFAVAENYPELKANENFLNLQNTLSELEQDIQMARRYYNGAVREYNNMIQVFPNNLFASMFGFSKREYFDAPEEDLDVPQVKF</sequence>
<comment type="subcellular location">
    <subcellularLocation>
        <location evidence="1">Membrane</location>
        <topology evidence="1">Single-pass membrane protein</topology>
    </subcellularLocation>
</comment>
<evidence type="ECO:0000256" key="4">
    <source>
        <dbReference type="ARBA" id="ARBA00022989"/>
    </source>
</evidence>
<protein>
    <submittedName>
        <fullName evidence="8">LemA family protein</fullName>
    </submittedName>
</protein>
<feature type="coiled-coil region" evidence="6">
    <location>
        <begin position="110"/>
        <end position="144"/>
    </location>
</feature>
<evidence type="ECO:0000256" key="2">
    <source>
        <dbReference type="ARBA" id="ARBA00008854"/>
    </source>
</evidence>
<dbReference type="STRING" id="580340.Tlie_0314"/>
<dbReference type="Proteomes" id="UP000005868">
    <property type="component" value="Chromosome"/>
</dbReference>
<evidence type="ECO:0000313" key="9">
    <source>
        <dbReference type="Proteomes" id="UP000005868"/>
    </source>
</evidence>
<dbReference type="InterPro" id="IPR007156">
    <property type="entry name" value="MamQ_LemA"/>
</dbReference>
<evidence type="ECO:0000256" key="3">
    <source>
        <dbReference type="ARBA" id="ARBA00022692"/>
    </source>
</evidence>
<keyword evidence="6" id="KW-0175">Coiled coil</keyword>
<dbReference type="OrthoDB" id="9804152at2"/>